<dbReference type="Pfam" id="PF00015">
    <property type="entry name" value="MCPsignal"/>
    <property type="match status" value="1"/>
</dbReference>
<accession>A0A916K417</accession>
<keyword evidence="7" id="KW-1133">Transmembrane helix</keyword>
<dbReference type="InterPro" id="IPR003660">
    <property type="entry name" value="HAMP_dom"/>
</dbReference>
<comment type="caution">
    <text evidence="10">The sequence shown here is derived from an EMBL/GenBank/DDBJ whole genome shotgun (WGS) entry which is preliminary data.</text>
</comment>
<keyword evidence="7" id="KW-0812">Transmembrane</keyword>
<dbReference type="PANTHER" id="PTHR32089:SF112">
    <property type="entry name" value="LYSOZYME-LIKE PROTEIN-RELATED"/>
    <property type="match status" value="1"/>
</dbReference>
<dbReference type="SMART" id="SM00283">
    <property type="entry name" value="MA"/>
    <property type="match status" value="1"/>
</dbReference>
<evidence type="ECO:0000259" key="8">
    <source>
        <dbReference type="PROSITE" id="PS50111"/>
    </source>
</evidence>
<protein>
    <recommendedName>
        <fullName evidence="12">Methyl-accepting chemotaxis protein</fullName>
    </recommendedName>
</protein>
<evidence type="ECO:0000256" key="2">
    <source>
        <dbReference type="ARBA" id="ARBA00022475"/>
    </source>
</evidence>
<organism evidence="10 11">
    <name type="scientific">Paenibacillus solanacearum</name>
    <dbReference type="NCBI Taxonomy" id="2048548"/>
    <lineage>
        <taxon>Bacteria</taxon>
        <taxon>Bacillati</taxon>
        <taxon>Bacillota</taxon>
        <taxon>Bacilli</taxon>
        <taxon>Bacillales</taxon>
        <taxon>Paenibacillaceae</taxon>
        <taxon>Paenibacillus</taxon>
    </lineage>
</organism>
<evidence type="ECO:0000256" key="4">
    <source>
        <dbReference type="ARBA" id="ARBA00023224"/>
    </source>
</evidence>
<dbReference type="GO" id="GO:0005886">
    <property type="term" value="C:plasma membrane"/>
    <property type="evidence" value="ECO:0007669"/>
    <property type="project" value="UniProtKB-SubCell"/>
</dbReference>
<evidence type="ECO:0000256" key="5">
    <source>
        <dbReference type="ARBA" id="ARBA00029447"/>
    </source>
</evidence>
<evidence type="ECO:0000313" key="10">
    <source>
        <dbReference type="EMBL" id="CAG7633184.1"/>
    </source>
</evidence>
<feature type="domain" description="HAMP" evidence="9">
    <location>
        <begin position="241"/>
        <end position="299"/>
    </location>
</feature>
<feature type="transmembrane region" description="Helical" evidence="7">
    <location>
        <begin position="219"/>
        <end position="241"/>
    </location>
</feature>
<proteinExistence type="inferred from homology"/>
<evidence type="ECO:0000313" key="11">
    <source>
        <dbReference type="Proteomes" id="UP000693672"/>
    </source>
</evidence>
<dbReference type="CDD" id="cd11386">
    <property type="entry name" value="MCP_signal"/>
    <property type="match status" value="1"/>
</dbReference>
<dbReference type="PANTHER" id="PTHR32089">
    <property type="entry name" value="METHYL-ACCEPTING CHEMOTAXIS PROTEIN MCPB"/>
    <property type="match status" value="1"/>
</dbReference>
<keyword evidence="2" id="KW-1003">Cell membrane</keyword>
<evidence type="ECO:0000259" key="9">
    <source>
        <dbReference type="PROSITE" id="PS50885"/>
    </source>
</evidence>
<name>A0A916K417_9BACL</name>
<dbReference type="InterPro" id="IPR004089">
    <property type="entry name" value="MCPsignal_dom"/>
</dbReference>
<dbReference type="Pfam" id="PF00672">
    <property type="entry name" value="HAMP"/>
    <property type="match status" value="1"/>
</dbReference>
<sequence>MCRKLSNAIIRDEKRGGLIPGMSWFATIKQRLALRIAAVVMAVILLLSAGYIWMQISNAKTAAAEVITSYGTRMADSYSKQLDTSRLDQFLKNPQENDLYWSIRQELDRYRTQIGALYVYFVRIDDSKRPLIMIDGQPKDSDSASPINEVTDIPPKAVETLLAGRTASSDLIDNPQYGKYISSYAPVKRADGTVLGVIGIDTEAGVVGSIASSVIRGSLPYYLLMIVMTLAGLGLIVWVLLRAFEPLRRIVAGAELIAVGEFAKANSILVERPVKSEDEIGAMYAAIVQMSVRLNAIVGRMVSNIAQMSDQLVVSSDRFATDAGQLLEMNTRVNRAANEVADGARAQRTSSEDSARSMEEMAVTIQRISEASLTVSDASLNALDNAEAGQRTIERMDRQIETISSATEEAVKHVASLRAYSREIEGALAAISEIANQTKLLALNASIEAARAGEHGAGFAVVAGEVRKLAEDAFGSTRQIAALLHNVQSESQRISEAMEIGAAEVQTGASLSGEARASFAKVVEMFRLVTDQIQDISAATEQMSAGSEEVSATVIEISDIAKSTSDQTLHIGELTDKQLDIVRYFADSAAQLSGMTHQLRESVQQIKV</sequence>
<evidence type="ECO:0000256" key="7">
    <source>
        <dbReference type="SAM" id="Phobius"/>
    </source>
</evidence>
<gene>
    <name evidence="10" type="ORF">PAESOLCIP111_03454</name>
</gene>
<dbReference type="AlphaFoldDB" id="A0A916K417"/>
<dbReference type="PROSITE" id="PS50111">
    <property type="entry name" value="CHEMOTAXIS_TRANSDUC_2"/>
    <property type="match status" value="1"/>
</dbReference>
<keyword evidence="3 7" id="KW-0472">Membrane</keyword>
<comment type="similarity">
    <text evidence="5">Belongs to the methyl-accepting chemotaxis (MCP) protein family.</text>
</comment>
<keyword evidence="11" id="KW-1185">Reference proteome</keyword>
<dbReference type="EMBL" id="CAJVAS010000014">
    <property type="protein sequence ID" value="CAG7633184.1"/>
    <property type="molecule type" value="Genomic_DNA"/>
</dbReference>
<evidence type="ECO:0000256" key="1">
    <source>
        <dbReference type="ARBA" id="ARBA00004236"/>
    </source>
</evidence>
<evidence type="ECO:0000256" key="6">
    <source>
        <dbReference type="PROSITE-ProRule" id="PRU00284"/>
    </source>
</evidence>
<dbReference type="Proteomes" id="UP000693672">
    <property type="component" value="Unassembled WGS sequence"/>
</dbReference>
<dbReference type="GO" id="GO:0007165">
    <property type="term" value="P:signal transduction"/>
    <property type="evidence" value="ECO:0007669"/>
    <property type="project" value="UniProtKB-KW"/>
</dbReference>
<dbReference type="PROSITE" id="PS50885">
    <property type="entry name" value="HAMP"/>
    <property type="match status" value="1"/>
</dbReference>
<feature type="transmembrane region" description="Helical" evidence="7">
    <location>
        <begin position="32"/>
        <end position="54"/>
    </location>
</feature>
<evidence type="ECO:0000256" key="3">
    <source>
        <dbReference type="ARBA" id="ARBA00023136"/>
    </source>
</evidence>
<keyword evidence="4 6" id="KW-0807">Transducer</keyword>
<dbReference type="CDD" id="cd06225">
    <property type="entry name" value="HAMP"/>
    <property type="match status" value="1"/>
</dbReference>
<evidence type="ECO:0008006" key="12">
    <source>
        <dbReference type="Google" id="ProtNLM"/>
    </source>
</evidence>
<reference evidence="10" key="1">
    <citation type="submission" date="2021-06" db="EMBL/GenBank/DDBJ databases">
        <authorList>
            <person name="Criscuolo A."/>
        </authorList>
    </citation>
    <scope>NUCLEOTIDE SEQUENCE</scope>
    <source>
        <strain evidence="10">CIP111600</strain>
    </source>
</reference>
<feature type="domain" description="Methyl-accepting transducer" evidence="8">
    <location>
        <begin position="322"/>
        <end position="558"/>
    </location>
</feature>
<comment type="subcellular location">
    <subcellularLocation>
        <location evidence="1">Cell membrane</location>
    </subcellularLocation>
</comment>